<evidence type="ECO:0000313" key="4">
    <source>
        <dbReference type="EMBL" id="RYP85824.1"/>
    </source>
</evidence>
<keyword evidence="1 2" id="KW-0238">DNA-binding</keyword>
<dbReference type="InterPro" id="IPR009057">
    <property type="entry name" value="Homeodomain-like_sf"/>
</dbReference>
<dbReference type="GO" id="GO:0000976">
    <property type="term" value="F:transcription cis-regulatory region binding"/>
    <property type="evidence" value="ECO:0007669"/>
    <property type="project" value="TreeGrafter"/>
</dbReference>
<feature type="domain" description="HTH tetR-type" evidence="3">
    <location>
        <begin position="14"/>
        <end position="74"/>
    </location>
</feature>
<dbReference type="OrthoDB" id="3210235at2"/>
<name>A0A4Q4ZF00_9ACTN</name>
<dbReference type="SUPFAM" id="SSF46689">
    <property type="entry name" value="Homeodomain-like"/>
    <property type="match status" value="1"/>
</dbReference>
<dbReference type="PANTHER" id="PTHR30055:SF235">
    <property type="entry name" value="TRANSCRIPTIONAL REGULATORY PROTEIN"/>
    <property type="match status" value="1"/>
</dbReference>
<dbReference type="PRINTS" id="PR00455">
    <property type="entry name" value="HTHTETR"/>
</dbReference>
<dbReference type="InterPro" id="IPR050109">
    <property type="entry name" value="HTH-type_TetR-like_transc_reg"/>
</dbReference>
<evidence type="ECO:0000313" key="5">
    <source>
        <dbReference type="Proteomes" id="UP000295198"/>
    </source>
</evidence>
<dbReference type="PANTHER" id="PTHR30055">
    <property type="entry name" value="HTH-TYPE TRANSCRIPTIONAL REGULATOR RUTR"/>
    <property type="match status" value="1"/>
</dbReference>
<gene>
    <name evidence="4" type="ORF">EKO23_10935</name>
</gene>
<dbReference type="Gene3D" id="1.10.10.60">
    <property type="entry name" value="Homeodomain-like"/>
    <property type="match status" value="1"/>
</dbReference>
<keyword evidence="5" id="KW-1185">Reference proteome</keyword>
<dbReference type="RefSeq" id="WP_134717144.1">
    <property type="nucleotide sequence ID" value="NZ_SDKM01000014.1"/>
</dbReference>
<dbReference type="InterPro" id="IPR041678">
    <property type="entry name" value="TetR_C_16"/>
</dbReference>
<reference evidence="4 5" key="1">
    <citation type="submission" date="2019-01" db="EMBL/GenBank/DDBJ databases">
        <title>Nocardioides guangzhouensis sp. nov., an actinobacterium isolated from soil.</title>
        <authorList>
            <person name="Fu Y."/>
            <person name="Cai Y."/>
            <person name="Lin Z."/>
            <person name="Chen P."/>
        </authorList>
    </citation>
    <scope>NUCLEOTIDE SEQUENCE [LARGE SCALE GENOMIC DNA]</scope>
    <source>
        <strain evidence="4 5">130</strain>
    </source>
</reference>
<dbReference type="InterPro" id="IPR036271">
    <property type="entry name" value="Tet_transcr_reg_TetR-rel_C_sf"/>
</dbReference>
<accession>A0A4Q4ZF00</accession>
<comment type="caution">
    <text evidence="4">The sequence shown here is derived from an EMBL/GenBank/DDBJ whole genome shotgun (WGS) entry which is preliminary data.</text>
</comment>
<proteinExistence type="predicted"/>
<dbReference type="SUPFAM" id="SSF48498">
    <property type="entry name" value="Tetracyclin repressor-like, C-terminal domain"/>
    <property type="match status" value="1"/>
</dbReference>
<feature type="DNA-binding region" description="H-T-H motif" evidence="2">
    <location>
        <begin position="37"/>
        <end position="56"/>
    </location>
</feature>
<sequence>MTSTRDDPRPTKSQRTKAAILVAAREHFARDGYDRTTVRSVAAQASVDPALVIRYFSSKEALFAAAVDVDLMLPDLASVPRGELGARLTRHFLERWEGGLSDDVLVILLRSAVSNEQAADRLRAVFSEQVASTIGALAPRRDAGRRAGLVASQLLGLALTRYLLRLPGIADRPADDVLADVGPTIQRYLTQDLG</sequence>
<protein>
    <submittedName>
        <fullName evidence="4">TetR/AcrR family transcriptional regulator</fullName>
    </submittedName>
</protein>
<evidence type="ECO:0000259" key="3">
    <source>
        <dbReference type="PROSITE" id="PS50977"/>
    </source>
</evidence>
<organism evidence="4 5">
    <name type="scientific">Nocardioides guangzhouensis</name>
    <dbReference type="NCBI Taxonomy" id="2497878"/>
    <lineage>
        <taxon>Bacteria</taxon>
        <taxon>Bacillati</taxon>
        <taxon>Actinomycetota</taxon>
        <taxon>Actinomycetes</taxon>
        <taxon>Propionibacteriales</taxon>
        <taxon>Nocardioidaceae</taxon>
        <taxon>Nocardioides</taxon>
    </lineage>
</organism>
<dbReference type="AlphaFoldDB" id="A0A4Q4ZF00"/>
<dbReference type="PROSITE" id="PS50977">
    <property type="entry name" value="HTH_TETR_2"/>
    <property type="match status" value="1"/>
</dbReference>
<dbReference type="Proteomes" id="UP000295198">
    <property type="component" value="Unassembled WGS sequence"/>
</dbReference>
<dbReference type="Gene3D" id="1.10.357.10">
    <property type="entry name" value="Tetracycline Repressor, domain 2"/>
    <property type="match status" value="1"/>
</dbReference>
<evidence type="ECO:0000256" key="1">
    <source>
        <dbReference type="ARBA" id="ARBA00023125"/>
    </source>
</evidence>
<dbReference type="EMBL" id="SDKM01000014">
    <property type="protein sequence ID" value="RYP85824.1"/>
    <property type="molecule type" value="Genomic_DNA"/>
</dbReference>
<dbReference type="GO" id="GO:0003700">
    <property type="term" value="F:DNA-binding transcription factor activity"/>
    <property type="evidence" value="ECO:0007669"/>
    <property type="project" value="TreeGrafter"/>
</dbReference>
<evidence type="ECO:0000256" key="2">
    <source>
        <dbReference type="PROSITE-ProRule" id="PRU00335"/>
    </source>
</evidence>
<dbReference type="InterPro" id="IPR001647">
    <property type="entry name" value="HTH_TetR"/>
</dbReference>
<dbReference type="Pfam" id="PF17920">
    <property type="entry name" value="TetR_C_16"/>
    <property type="match status" value="1"/>
</dbReference>
<dbReference type="Pfam" id="PF00440">
    <property type="entry name" value="TetR_N"/>
    <property type="match status" value="1"/>
</dbReference>